<gene>
    <name evidence="2" type="ORF">ENL47_05435</name>
</gene>
<sequence>MSDMLRNLAYIFAYKVNSNISLVTRLYIPLILMIFLIFAINIDYILMAAIQVIAVFILEFIIFMYIGGFKRIASAVILISIFIAMGLAIRFISIMLGYEPTKLEEMAISTSRVIEFFFAITIAMQWIRVSEYRWLFKKLRLEGIAILFTVTLTQLSSILVAYSEALTTIRLKYGGRGLQKIVKPLVIYSISYGRDVAEAIYMYGVPEPKVDISIGKVDILLIVAISSTLIFLGIAPKL</sequence>
<dbReference type="EMBL" id="DRUB01000099">
    <property type="protein sequence ID" value="HHR96247.1"/>
    <property type="molecule type" value="Genomic_DNA"/>
</dbReference>
<comment type="caution">
    <text evidence="2">The sequence shown here is derived from an EMBL/GenBank/DDBJ whole genome shotgun (WGS) entry which is preliminary data.</text>
</comment>
<evidence type="ECO:0000256" key="1">
    <source>
        <dbReference type="SAM" id="Phobius"/>
    </source>
</evidence>
<feature type="transmembrane region" description="Helical" evidence="1">
    <location>
        <begin position="72"/>
        <end position="92"/>
    </location>
</feature>
<feature type="transmembrane region" description="Helical" evidence="1">
    <location>
        <begin position="141"/>
        <end position="162"/>
    </location>
</feature>
<keyword evidence="1" id="KW-0812">Transmembrane</keyword>
<feature type="transmembrane region" description="Helical" evidence="1">
    <location>
        <begin position="20"/>
        <end position="38"/>
    </location>
</feature>
<dbReference type="AlphaFoldDB" id="A0A7C5UWN2"/>
<feature type="transmembrane region" description="Helical" evidence="1">
    <location>
        <begin position="217"/>
        <end position="235"/>
    </location>
</feature>
<protein>
    <recommendedName>
        <fullName evidence="3">Cobalt transport protein</fullName>
    </recommendedName>
</protein>
<keyword evidence="1" id="KW-1133">Transmembrane helix</keyword>
<keyword evidence="1" id="KW-0472">Membrane</keyword>
<accession>A0A7C5UWN2</accession>
<feature type="transmembrane region" description="Helical" evidence="1">
    <location>
        <begin position="45"/>
        <end position="66"/>
    </location>
</feature>
<feature type="transmembrane region" description="Helical" evidence="1">
    <location>
        <begin position="113"/>
        <end position="129"/>
    </location>
</feature>
<reference evidence="2" key="1">
    <citation type="journal article" date="2020" name="mSystems">
        <title>Genome- and Community-Level Interaction Insights into Carbon Utilization and Element Cycling Functions of Hydrothermarchaeota in Hydrothermal Sediment.</title>
        <authorList>
            <person name="Zhou Z."/>
            <person name="Liu Y."/>
            <person name="Xu W."/>
            <person name="Pan J."/>
            <person name="Luo Z.H."/>
            <person name="Li M."/>
        </authorList>
    </citation>
    <scope>NUCLEOTIDE SEQUENCE [LARGE SCALE GENOMIC DNA]</scope>
    <source>
        <strain evidence="2">SpSt-1</strain>
    </source>
</reference>
<evidence type="ECO:0008006" key="3">
    <source>
        <dbReference type="Google" id="ProtNLM"/>
    </source>
</evidence>
<evidence type="ECO:0000313" key="2">
    <source>
        <dbReference type="EMBL" id="HHR96247.1"/>
    </source>
</evidence>
<organism evidence="2">
    <name type="scientific">Ignisphaera aggregans</name>
    <dbReference type="NCBI Taxonomy" id="334771"/>
    <lineage>
        <taxon>Archaea</taxon>
        <taxon>Thermoproteota</taxon>
        <taxon>Thermoprotei</taxon>
        <taxon>Desulfurococcales</taxon>
        <taxon>Desulfurococcaceae</taxon>
        <taxon>Ignisphaera</taxon>
    </lineage>
</organism>
<proteinExistence type="predicted"/>
<name>A0A7C5UWN2_9CREN</name>